<feature type="compositionally biased region" description="Basic and acidic residues" evidence="1">
    <location>
        <begin position="345"/>
        <end position="367"/>
    </location>
</feature>
<keyword evidence="3" id="KW-0695">RNA-directed DNA polymerase</keyword>
<name>A0A6L2KMI1_TANCI</name>
<evidence type="ECO:0000256" key="1">
    <source>
        <dbReference type="SAM" id="MobiDB-lite"/>
    </source>
</evidence>
<comment type="caution">
    <text evidence="3">The sequence shown here is derived from an EMBL/GenBank/DDBJ whole genome shotgun (WGS) entry which is preliminary data.</text>
</comment>
<feature type="domain" description="Reverse transcriptase Ty1/copia-type" evidence="2">
    <location>
        <begin position="1"/>
        <end position="55"/>
    </location>
</feature>
<dbReference type="InterPro" id="IPR013103">
    <property type="entry name" value="RVT_2"/>
</dbReference>
<evidence type="ECO:0000259" key="2">
    <source>
        <dbReference type="Pfam" id="PF07727"/>
    </source>
</evidence>
<evidence type="ECO:0000313" key="3">
    <source>
        <dbReference type="EMBL" id="GEU50648.1"/>
    </source>
</evidence>
<dbReference type="InterPro" id="IPR021109">
    <property type="entry name" value="Peptidase_aspartic_dom_sf"/>
</dbReference>
<feature type="region of interest" description="Disordered" evidence="1">
    <location>
        <begin position="341"/>
        <end position="367"/>
    </location>
</feature>
<accession>A0A6L2KMI1</accession>
<dbReference type="PANTHER" id="PTHR33067:SF9">
    <property type="entry name" value="RNA-DIRECTED DNA POLYMERASE"/>
    <property type="match status" value="1"/>
</dbReference>
<dbReference type="Gene3D" id="2.40.70.10">
    <property type="entry name" value="Acid Proteases"/>
    <property type="match status" value="1"/>
</dbReference>
<feature type="compositionally biased region" description="Polar residues" evidence="1">
    <location>
        <begin position="485"/>
        <end position="497"/>
    </location>
</feature>
<feature type="region of interest" description="Disordered" evidence="1">
    <location>
        <begin position="457"/>
        <end position="497"/>
    </location>
</feature>
<keyword evidence="3" id="KW-0548">Nucleotidyltransferase</keyword>
<dbReference type="Pfam" id="PF07727">
    <property type="entry name" value="RVT_2"/>
    <property type="match status" value="1"/>
</dbReference>
<dbReference type="GO" id="GO:0003964">
    <property type="term" value="F:RNA-directed DNA polymerase activity"/>
    <property type="evidence" value="ECO:0007669"/>
    <property type="project" value="UniProtKB-KW"/>
</dbReference>
<dbReference type="AlphaFoldDB" id="A0A6L2KMI1"/>
<gene>
    <name evidence="3" type="ORF">Tci_022626</name>
</gene>
<keyword evidence="3" id="KW-0808">Transferase</keyword>
<proteinExistence type="predicted"/>
<dbReference type="EMBL" id="BKCJ010002746">
    <property type="protein sequence ID" value="GEU50648.1"/>
    <property type="molecule type" value="Genomic_DNA"/>
</dbReference>
<reference evidence="3" key="1">
    <citation type="journal article" date="2019" name="Sci. Rep.">
        <title>Draft genome of Tanacetum cinerariifolium, the natural source of mosquito coil.</title>
        <authorList>
            <person name="Yamashiro T."/>
            <person name="Shiraishi A."/>
            <person name="Satake H."/>
            <person name="Nakayama K."/>
        </authorList>
    </citation>
    <scope>NUCLEOTIDE SEQUENCE</scope>
</reference>
<dbReference type="CDD" id="cd09272">
    <property type="entry name" value="RNase_HI_RT_Ty1"/>
    <property type="match status" value="1"/>
</dbReference>
<dbReference type="PANTHER" id="PTHR33067">
    <property type="entry name" value="RNA-DIRECTED DNA POLYMERASE-RELATED"/>
    <property type="match status" value="1"/>
</dbReference>
<sequence>MKDKFQMSSMGELTFFLGLQVKQKQDGIIISQDNYVAKILRKFGLTNRKSANTPIDTEKPLLKDPDGEDVHVTPKASHLHPVKRIFSDYAGASLDRKSTTRGCQFLGCRLISWQCKKHTVVATTSTEAEYVAATSCCDQVLWIQNQLLDCGGEIAELDADDDITLEEVAAEVTKDADDDEAEPTELKELIELVTTAKLMTKVVTAAATTITATSMPKASAAKRRKGVVIRDPEEIATPSVIVHSESKSKDKGKGIIVEEPKPLKKQAQIEQDEAYARELEAELNANINWNEVIEQVKRKEKQDITVMRYQALKRKPQTEAQARKNMMVYLKNIALEKGEEELEEEASKQSKRKSETSEEKAAKKHKLDEKVKDLKTHLQIVPNDEDVVYPEATPLALKPSLAKLKTYMLRGPIIKVVILTNLKMNTALSSGLGTLPSNTITNPKEDLKVITTRSENAYKGPTIPTTSSPPKVVEHETEVTKDTVPPTNNESTKDVQPSVVQIETPIPNSEPVVPVDEPFVAPVSAPKPSQNLSIPYPSRLHDQKLRDKTNDQKEKIFKIFKDLDFNISFSDALILMPKTPLNEHCSAVLLKKLPEKLGDPSKFLIPCDFQGMDECLALADLGASINLMPLSMWNKISLPELSPTCMTLELADRLISCLVRVTEDVFVKVGTFHFPADFVVVDFDADPRVPLILGRSFLKIEKALIDVYEGELTLRVGKEAVTFNLDQTLRYSTNYDAMSVNQIDLIDVACEEYSQEVLGFSMSGNPTPSTKPIISNSSPTLTPFEDSDFLLEETDAFLAINNEPMSPEFDDSYYDSEGDILLLEKFLNDDPSSPPLPP</sequence>
<feature type="compositionally biased region" description="Basic and acidic residues" evidence="1">
    <location>
        <begin position="472"/>
        <end position="481"/>
    </location>
</feature>
<dbReference type="CDD" id="cd00303">
    <property type="entry name" value="retropepsin_like"/>
    <property type="match status" value="1"/>
</dbReference>
<protein>
    <submittedName>
        <fullName evidence="3">Reverse transcriptase domain-containing protein</fullName>
    </submittedName>
</protein>
<organism evidence="3">
    <name type="scientific">Tanacetum cinerariifolium</name>
    <name type="common">Dalmatian daisy</name>
    <name type="synonym">Chrysanthemum cinerariifolium</name>
    <dbReference type="NCBI Taxonomy" id="118510"/>
    <lineage>
        <taxon>Eukaryota</taxon>
        <taxon>Viridiplantae</taxon>
        <taxon>Streptophyta</taxon>
        <taxon>Embryophyta</taxon>
        <taxon>Tracheophyta</taxon>
        <taxon>Spermatophyta</taxon>
        <taxon>Magnoliopsida</taxon>
        <taxon>eudicotyledons</taxon>
        <taxon>Gunneridae</taxon>
        <taxon>Pentapetalae</taxon>
        <taxon>asterids</taxon>
        <taxon>campanulids</taxon>
        <taxon>Asterales</taxon>
        <taxon>Asteraceae</taxon>
        <taxon>Asteroideae</taxon>
        <taxon>Anthemideae</taxon>
        <taxon>Anthemidinae</taxon>
        <taxon>Tanacetum</taxon>
    </lineage>
</organism>